<feature type="compositionally biased region" description="Basic residues" evidence="1">
    <location>
        <begin position="1"/>
        <end position="14"/>
    </location>
</feature>
<comment type="caution">
    <text evidence="3">The sequence shown here is derived from an EMBL/GenBank/DDBJ whole genome shotgun (WGS) entry which is preliminary data.</text>
</comment>
<gene>
    <name evidence="3" type="ORF">ACFFIX_09320</name>
</gene>
<dbReference type="InterPro" id="IPR036397">
    <property type="entry name" value="RNaseH_sf"/>
</dbReference>
<evidence type="ECO:0000259" key="2">
    <source>
        <dbReference type="Pfam" id="PF13482"/>
    </source>
</evidence>
<dbReference type="RefSeq" id="WP_378932930.1">
    <property type="nucleotide sequence ID" value="NZ_JBHLVO010000005.1"/>
</dbReference>
<dbReference type="PANTHER" id="PTHR38462">
    <property type="entry name" value="EXONUCLEASE-LIKE PROTEIN"/>
    <property type="match status" value="1"/>
</dbReference>
<keyword evidence="4" id="KW-1185">Reference proteome</keyword>
<dbReference type="Pfam" id="PF13482">
    <property type="entry name" value="RNase_H_2"/>
    <property type="match status" value="1"/>
</dbReference>
<protein>
    <submittedName>
        <fullName evidence="3">Ribonuclease H-like domain-containing protein</fullName>
    </submittedName>
</protein>
<reference evidence="3 4" key="1">
    <citation type="submission" date="2024-09" db="EMBL/GenBank/DDBJ databases">
        <authorList>
            <person name="Sun Q."/>
            <person name="Mori K."/>
        </authorList>
    </citation>
    <scope>NUCLEOTIDE SEQUENCE [LARGE SCALE GENOMIC DNA]</scope>
    <source>
        <strain evidence="3 4">CCM 7228</strain>
    </source>
</reference>
<feature type="region of interest" description="Disordered" evidence="1">
    <location>
        <begin position="1"/>
        <end position="27"/>
    </location>
</feature>
<evidence type="ECO:0000256" key="1">
    <source>
        <dbReference type="SAM" id="MobiDB-lite"/>
    </source>
</evidence>
<dbReference type="InterPro" id="IPR038720">
    <property type="entry name" value="YprB_RNase_H-like_dom"/>
</dbReference>
<dbReference type="Gene3D" id="3.30.420.10">
    <property type="entry name" value="Ribonuclease H-like superfamily/Ribonuclease H"/>
    <property type="match status" value="1"/>
</dbReference>
<proteinExistence type="predicted"/>
<evidence type="ECO:0000313" key="4">
    <source>
        <dbReference type="Proteomes" id="UP001589854"/>
    </source>
</evidence>
<name>A0ABV6GE42_9BACI</name>
<feature type="domain" description="YprB ribonuclease H-like" evidence="2">
    <location>
        <begin position="101"/>
        <end position="269"/>
    </location>
</feature>
<dbReference type="Proteomes" id="UP001589854">
    <property type="component" value="Unassembled WGS sequence"/>
</dbReference>
<sequence length="415" mass="47876">MSIKSKLNRLKKHVSHDQYSRPSEPANVEKEPLLDSWAAHQTIKYTYDSQYCLVREVVYPLSFLHGHYQLGEFHRIVELWNQSDSNHPLSCKGHKASDLFFFDTETTGLGGGAGNTIFLLGQAQVFSDKVVIKQHFLAEPGNEIALYQSFLNGINSKTLVTYNGKAFDWPQVKTRHTLIRDSIPKLPSFGHFDLFHASRRLWKNQLESVKLAIVEKEILNIKRENDIPGYLAPMLYFHYLEHQSPDSIIGVMKHNEIDVLSLITLYIHLSLKILHTSERATDLEQFEVAKWLDSVGEKKAAFSTYQALTEKGSKKDHEAKYAMALHLKKEKNWVHALTLWKELSGSSHGEIKTQSEIELAKFYEHKEKRLDLALFYANEANRTLKSREQMIKEELARESLEISKRINRIMRKISG</sequence>
<organism evidence="3 4">
    <name type="scientific">Metabacillus herbersteinensis</name>
    <dbReference type="NCBI Taxonomy" id="283816"/>
    <lineage>
        <taxon>Bacteria</taxon>
        <taxon>Bacillati</taxon>
        <taxon>Bacillota</taxon>
        <taxon>Bacilli</taxon>
        <taxon>Bacillales</taxon>
        <taxon>Bacillaceae</taxon>
        <taxon>Metabacillus</taxon>
    </lineage>
</organism>
<accession>A0ABV6GE42</accession>
<evidence type="ECO:0000313" key="3">
    <source>
        <dbReference type="EMBL" id="MFC0271656.1"/>
    </source>
</evidence>
<dbReference type="SUPFAM" id="SSF53098">
    <property type="entry name" value="Ribonuclease H-like"/>
    <property type="match status" value="1"/>
</dbReference>
<dbReference type="InterPro" id="IPR012337">
    <property type="entry name" value="RNaseH-like_sf"/>
</dbReference>
<dbReference type="EMBL" id="JBHLVO010000005">
    <property type="protein sequence ID" value="MFC0271656.1"/>
    <property type="molecule type" value="Genomic_DNA"/>
</dbReference>
<dbReference type="PANTHER" id="PTHR38462:SF1">
    <property type="entry name" value="YPRB RIBONUCLEASE H-LIKE DOMAIN-CONTAINING PROTEIN"/>
    <property type="match status" value="1"/>
</dbReference>